<evidence type="ECO:0008006" key="3">
    <source>
        <dbReference type="Google" id="ProtNLM"/>
    </source>
</evidence>
<name>A0A2T9YDL5_9FUNG</name>
<gene>
    <name evidence="1" type="ORF">BB561_004878</name>
</gene>
<evidence type="ECO:0000313" key="2">
    <source>
        <dbReference type="Proteomes" id="UP000245383"/>
    </source>
</evidence>
<dbReference type="InterPro" id="IPR029063">
    <property type="entry name" value="SAM-dependent_MTases_sf"/>
</dbReference>
<dbReference type="Proteomes" id="UP000245383">
    <property type="component" value="Unassembled WGS sequence"/>
</dbReference>
<dbReference type="OrthoDB" id="74240at2759"/>
<keyword evidence="2" id="KW-1185">Reference proteome</keyword>
<dbReference type="AlphaFoldDB" id="A0A2T9YDL5"/>
<dbReference type="Gene3D" id="3.40.50.150">
    <property type="entry name" value="Vaccinia Virus protein VP39"/>
    <property type="match status" value="1"/>
</dbReference>
<dbReference type="EMBL" id="MBFR01000257">
    <property type="protein sequence ID" value="PVU90448.1"/>
    <property type="molecule type" value="Genomic_DNA"/>
</dbReference>
<sequence length="363" mass="41579">MKKISLVASTTFEQIVPVCKISCIDVRKKSNYTLLHFANSINLNIHLFGERLFEFPPAIQPISIVYSEEQEGVLSEFLDNLIARGYLLEYCIKWVDICEELKEELLNRNLVVEGDLYHIIFAPNPSLVQHIDYIEKELVERENNINAVPELSVLDLGCGSSRDLVYLLKSRSKVQWKGYGIDMLEFCLARSRVLSIRANVTQHLSLYYLEISKDGTFQELERTKDIENSKLYKKLLFDMETEDKKEAFCQSQPCKNFFETCANKLPKTYNLIINIRFINKAFLPSINPMLSPGGFVFISTFAIGSDLPTFSKPKSNHCVDVGELYCFFSVLGYKIVLDVIETIEDGRPVNTFIAQKPFTLSNN</sequence>
<organism evidence="1 2">
    <name type="scientific">Smittium simulii</name>
    <dbReference type="NCBI Taxonomy" id="133385"/>
    <lineage>
        <taxon>Eukaryota</taxon>
        <taxon>Fungi</taxon>
        <taxon>Fungi incertae sedis</taxon>
        <taxon>Zoopagomycota</taxon>
        <taxon>Kickxellomycotina</taxon>
        <taxon>Harpellomycetes</taxon>
        <taxon>Harpellales</taxon>
        <taxon>Legeriomycetaceae</taxon>
        <taxon>Smittium</taxon>
    </lineage>
</organism>
<evidence type="ECO:0000313" key="1">
    <source>
        <dbReference type="EMBL" id="PVU90448.1"/>
    </source>
</evidence>
<comment type="caution">
    <text evidence="1">The sequence shown here is derived from an EMBL/GenBank/DDBJ whole genome shotgun (WGS) entry which is preliminary data.</text>
</comment>
<accession>A0A2T9YDL5</accession>
<protein>
    <recommendedName>
        <fullName evidence="3">Methyltransferase domain-containing protein</fullName>
    </recommendedName>
</protein>
<dbReference type="SUPFAM" id="SSF53335">
    <property type="entry name" value="S-adenosyl-L-methionine-dependent methyltransferases"/>
    <property type="match status" value="1"/>
</dbReference>
<proteinExistence type="predicted"/>
<reference evidence="1 2" key="1">
    <citation type="journal article" date="2018" name="MBio">
        <title>Comparative Genomics Reveals the Core Gene Toolbox for the Fungus-Insect Symbiosis.</title>
        <authorList>
            <person name="Wang Y."/>
            <person name="Stata M."/>
            <person name="Wang W."/>
            <person name="Stajich J.E."/>
            <person name="White M.M."/>
            <person name="Moncalvo J.M."/>
        </authorList>
    </citation>
    <scope>NUCLEOTIDE SEQUENCE [LARGE SCALE GENOMIC DNA]</scope>
    <source>
        <strain evidence="1 2">SWE-8-4</strain>
    </source>
</reference>